<dbReference type="FunFam" id="3.10.110.10:FF:000133">
    <property type="entry name" value="Putative ubiquitin-conjugating enzyme E2 38"/>
    <property type="match status" value="1"/>
</dbReference>
<dbReference type="InterPro" id="IPR016135">
    <property type="entry name" value="UBQ-conjugating_enzyme/RWD"/>
</dbReference>
<proteinExistence type="predicted"/>
<feature type="domain" description="UBC core" evidence="4">
    <location>
        <begin position="71"/>
        <end position="231"/>
    </location>
</feature>
<evidence type="ECO:0000313" key="6">
    <source>
        <dbReference type="Proteomes" id="UP001141552"/>
    </source>
</evidence>
<evidence type="ECO:0000256" key="2">
    <source>
        <dbReference type="ARBA" id="ARBA00022786"/>
    </source>
</evidence>
<comment type="caution">
    <text evidence="5">The sequence shown here is derived from an EMBL/GenBank/DDBJ whole genome shotgun (WGS) entry which is preliminary data.</text>
</comment>
<evidence type="ECO:0000256" key="3">
    <source>
        <dbReference type="SAM" id="MobiDB-lite"/>
    </source>
</evidence>
<feature type="compositionally biased region" description="Polar residues" evidence="3">
    <location>
        <begin position="1"/>
        <end position="21"/>
    </location>
</feature>
<name>A0A9Q0FY49_9ROSI</name>
<dbReference type="PANTHER" id="PTHR46116">
    <property type="entry name" value="(E3-INDEPENDENT) E2 UBIQUITIN-CONJUGATING ENZYME"/>
    <property type="match status" value="1"/>
</dbReference>
<reference evidence="5" key="1">
    <citation type="submission" date="2022-02" db="EMBL/GenBank/DDBJ databases">
        <authorList>
            <person name="Henning P.M."/>
            <person name="McCubbin A.G."/>
            <person name="Shore J.S."/>
        </authorList>
    </citation>
    <scope>NUCLEOTIDE SEQUENCE</scope>
    <source>
        <strain evidence="5">F60SS</strain>
        <tissue evidence="5">Leaves</tissue>
    </source>
</reference>
<dbReference type="Pfam" id="PF00179">
    <property type="entry name" value="UQ_con"/>
    <property type="match status" value="1"/>
</dbReference>
<keyword evidence="1" id="KW-0808">Transferase</keyword>
<dbReference type="InterPro" id="IPR000608">
    <property type="entry name" value="UBC"/>
</dbReference>
<sequence>MCSSDETQNPPRSQNLQQQQGGEHETSNPEIEEIHGFQQFGFVSDSSDHYYATRNNNVSGGGDAFKDHKSRVYKKIMQEWRILKTHLPDTIYVRAYENRIDLMRAAIVGAAGTPYHDGIFFFDIAFPTDYPARPPLIHYRSFGLRINPNLYASGLVCLSLLNTWHGKKSEIWSPSGSTMLQVLVSIQGLVLNEKPYYNEPGTGVWPGRGYWDKRSNAYSEDVFVLCCKTMMFLMRRVPKNFEGFVAAHFRVTAPAILSACKAYMEGRASVGHYYASNVVDHDGSSSSSSLVQVSDKFKGAMRKLFPDLVDAFARSGASVGNFVEQVAVERNANPHDVVDRKKKGGMGKWVWGKLKNALGFKKKKKKNSGKNKASSSK</sequence>
<dbReference type="SMART" id="SM00212">
    <property type="entry name" value="UBCc"/>
    <property type="match status" value="1"/>
</dbReference>
<feature type="region of interest" description="Disordered" evidence="3">
    <location>
        <begin position="1"/>
        <end position="28"/>
    </location>
</feature>
<gene>
    <name evidence="5" type="ORF">Tsubulata_047604</name>
</gene>
<dbReference type="PANTHER" id="PTHR46116:SF19">
    <property type="entry name" value="UBIQUITIN-CONJUGATING ENZYME FAMILY PROTEIN"/>
    <property type="match status" value="1"/>
</dbReference>
<dbReference type="CDD" id="cd23837">
    <property type="entry name" value="UBCc_UBE2O"/>
    <property type="match status" value="1"/>
</dbReference>
<accession>A0A9Q0FY49</accession>
<dbReference type="PROSITE" id="PS50127">
    <property type="entry name" value="UBC_2"/>
    <property type="match status" value="1"/>
</dbReference>
<evidence type="ECO:0000256" key="1">
    <source>
        <dbReference type="ARBA" id="ARBA00022679"/>
    </source>
</evidence>
<dbReference type="Proteomes" id="UP001141552">
    <property type="component" value="Unassembled WGS sequence"/>
</dbReference>
<protein>
    <recommendedName>
        <fullName evidence="4">UBC core domain-containing protein</fullName>
    </recommendedName>
</protein>
<dbReference type="AlphaFoldDB" id="A0A9Q0FY49"/>
<evidence type="ECO:0000259" key="4">
    <source>
        <dbReference type="PROSITE" id="PS50127"/>
    </source>
</evidence>
<organism evidence="5 6">
    <name type="scientific">Turnera subulata</name>
    <dbReference type="NCBI Taxonomy" id="218843"/>
    <lineage>
        <taxon>Eukaryota</taxon>
        <taxon>Viridiplantae</taxon>
        <taxon>Streptophyta</taxon>
        <taxon>Embryophyta</taxon>
        <taxon>Tracheophyta</taxon>
        <taxon>Spermatophyta</taxon>
        <taxon>Magnoliopsida</taxon>
        <taxon>eudicotyledons</taxon>
        <taxon>Gunneridae</taxon>
        <taxon>Pentapetalae</taxon>
        <taxon>rosids</taxon>
        <taxon>fabids</taxon>
        <taxon>Malpighiales</taxon>
        <taxon>Passifloraceae</taxon>
        <taxon>Turnera</taxon>
    </lineage>
</organism>
<dbReference type="SUPFAM" id="SSF54495">
    <property type="entry name" value="UBC-like"/>
    <property type="match status" value="1"/>
</dbReference>
<reference evidence="5" key="2">
    <citation type="journal article" date="2023" name="Plants (Basel)">
        <title>Annotation of the Turnera subulata (Passifloraceae) Draft Genome Reveals the S-Locus Evolved after the Divergence of Turneroideae from Passifloroideae in a Stepwise Manner.</title>
        <authorList>
            <person name="Henning P.M."/>
            <person name="Roalson E.H."/>
            <person name="Mir W."/>
            <person name="McCubbin A.G."/>
            <person name="Shore J.S."/>
        </authorList>
    </citation>
    <scope>NUCLEOTIDE SEQUENCE</scope>
    <source>
        <strain evidence="5">F60SS</strain>
    </source>
</reference>
<dbReference type="EMBL" id="JAKUCV010003207">
    <property type="protein sequence ID" value="KAJ4839741.1"/>
    <property type="molecule type" value="Genomic_DNA"/>
</dbReference>
<evidence type="ECO:0000313" key="5">
    <source>
        <dbReference type="EMBL" id="KAJ4839741.1"/>
    </source>
</evidence>
<dbReference type="OrthoDB" id="47801at2759"/>
<keyword evidence="6" id="KW-1185">Reference proteome</keyword>
<dbReference type="GO" id="GO:0061631">
    <property type="term" value="F:ubiquitin conjugating enzyme activity"/>
    <property type="evidence" value="ECO:0007669"/>
    <property type="project" value="TreeGrafter"/>
</dbReference>
<dbReference type="Gene3D" id="3.10.110.10">
    <property type="entry name" value="Ubiquitin Conjugating Enzyme"/>
    <property type="match status" value="1"/>
</dbReference>
<keyword evidence="2" id="KW-0833">Ubl conjugation pathway</keyword>